<reference evidence="2" key="1">
    <citation type="journal article" date="2021" name="PeerJ">
        <title>Extensive microbial diversity within the chicken gut microbiome revealed by metagenomics and culture.</title>
        <authorList>
            <person name="Gilroy R."/>
            <person name="Ravi A."/>
            <person name="Getino M."/>
            <person name="Pursley I."/>
            <person name="Horton D.L."/>
            <person name="Alikhan N.F."/>
            <person name="Baker D."/>
            <person name="Gharbi K."/>
            <person name="Hall N."/>
            <person name="Watson M."/>
            <person name="Adriaenssens E.M."/>
            <person name="Foster-Nyarko E."/>
            <person name="Jarju S."/>
            <person name="Secka A."/>
            <person name="Antonio M."/>
            <person name="Oren A."/>
            <person name="Chaudhuri R.R."/>
            <person name="La Ragione R."/>
            <person name="Hildebrand F."/>
            <person name="Pallen M.J."/>
        </authorList>
    </citation>
    <scope>NUCLEOTIDE SEQUENCE</scope>
    <source>
        <strain evidence="2">ChiSjej2B20-17149</strain>
    </source>
</reference>
<proteinExistence type="predicted"/>
<name>A0A921NJD0_9PSED</name>
<feature type="transmembrane region" description="Helical" evidence="1">
    <location>
        <begin position="265"/>
        <end position="284"/>
    </location>
</feature>
<feature type="transmembrane region" description="Helical" evidence="1">
    <location>
        <begin position="346"/>
        <end position="365"/>
    </location>
</feature>
<dbReference type="InterPro" id="IPR018674">
    <property type="entry name" value="DUF2142_membrane"/>
</dbReference>
<feature type="transmembrane region" description="Helical" evidence="1">
    <location>
        <begin position="440"/>
        <end position="462"/>
    </location>
</feature>
<comment type="caution">
    <text evidence="2">The sequence shown here is derived from an EMBL/GenBank/DDBJ whole genome shotgun (WGS) entry which is preliminary data.</text>
</comment>
<protein>
    <submittedName>
        <fullName evidence="2">DUF2142 domain-containing protein</fullName>
    </submittedName>
</protein>
<sequence length="607" mass="67086">MMENTITMTGSPQTTMKRHVPWAPLTAALFITCFILSMLIPPLQSPDEGAHLERIYLLGKGQLMLETPEGSSSGGMIDSGLRAYLQAYSKFISRPDTKMSQVEIDEANNLRWTGHKEFDAPSGTGYYFPLIYTPQAIGLAAGEAFGFTVDTSYRMARFFVLVSTALVLAWAFLIHRPPIIAVALLVLPMSLFQFSTATIDGISTAIFILAISCFSRITIDRQRSKKYLSYTLIFCVLIVTSSRAHALPLFALIFASYFYTRDRKALAASLACLVFVISWMLVSIKLTTNITFQGAPSAATIAAYYIKDPIALARVIFHTIMDDTLRTFYLQSFVGILGWLDTKFSLTIYETIYTLIIIILALSILTARVKNVGIYIALLIACGIASIGLTFVALLIQWNALQHPATLIQGVQGRYLLIPALLFAYSIGNDQNKKYVVIRYLNAGMLAILFLFSTYVTSSLLISRYFIGAEQQPVIPAKITPSAQLSTADPIILRFDTQHLKSDAVLRSVSVLFATHVRKNKGAAKVTFTTKDGKETGLDLDVSSLEDNQYRTFKLDNQPYSSGRIRAESGGGVSVWQTELESGEIVTCMIYEFSSGAKQYTKGCPRS</sequence>
<feature type="transmembrane region" description="Helical" evidence="1">
    <location>
        <begin position="155"/>
        <end position="174"/>
    </location>
</feature>
<gene>
    <name evidence="2" type="ORF">K8W20_19195</name>
</gene>
<dbReference type="AlphaFoldDB" id="A0A921NJD0"/>
<organism evidence="2 3">
    <name type="scientific">Pseudomonas lactis</name>
    <dbReference type="NCBI Taxonomy" id="1615674"/>
    <lineage>
        <taxon>Bacteria</taxon>
        <taxon>Pseudomonadati</taxon>
        <taxon>Pseudomonadota</taxon>
        <taxon>Gammaproteobacteria</taxon>
        <taxon>Pseudomonadales</taxon>
        <taxon>Pseudomonadaceae</taxon>
        <taxon>Pseudomonas</taxon>
    </lineage>
</organism>
<feature type="transmembrane region" description="Helical" evidence="1">
    <location>
        <begin position="372"/>
        <end position="396"/>
    </location>
</feature>
<evidence type="ECO:0000256" key="1">
    <source>
        <dbReference type="SAM" id="Phobius"/>
    </source>
</evidence>
<feature type="transmembrane region" description="Helical" evidence="1">
    <location>
        <begin position="231"/>
        <end position="259"/>
    </location>
</feature>
<reference evidence="2" key="2">
    <citation type="submission" date="2021-09" db="EMBL/GenBank/DDBJ databases">
        <authorList>
            <person name="Gilroy R."/>
        </authorList>
    </citation>
    <scope>NUCLEOTIDE SEQUENCE</scope>
    <source>
        <strain evidence="2">ChiSjej2B20-17149</strain>
    </source>
</reference>
<dbReference type="Pfam" id="PF09913">
    <property type="entry name" value="DUF2142"/>
    <property type="match status" value="1"/>
</dbReference>
<evidence type="ECO:0000313" key="2">
    <source>
        <dbReference type="EMBL" id="HJH20827.1"/>
    </source>
</evidence>
<dbReference type="Proteomes" id="UP000752172">
    <property type="component" value="Unassembled WGS sequence"/>
</dbReference>
<dbReference type="EMBL" id="DYTS01000338">
    <property type="protein sequence ID" value="HJH20827.1"/>
    <property type="molecule type" value="Genomic_DNA"/>
</dbReference>
<keyword evidence="1" id="KW-0472">Membrane</keyword>
<accession>A0A921NJD0</accession>
<feature type="transmembrane region" description="Helical" evidence="1">
    <location>
        <begin position="408"/>
        <end position="428"/>
    </location>
</feature>
<keyword evidence="1" id="KW-0812">Transmembrane</keyword>
<evidence type="ECO:0000313" key="3">
    <source>
        <dbReference type="Proteomes" id="UP000752172"/>
    </source>
</evidence>
<feature type="transmembrane region" description="Helical" evidence="1">
    <location>
        <begin position="20"/>
        <end position="40"/>
    </location>
</feature>
<keyword evidence="1" id="KW-1133">Transmembrane helix</keyword>
<dbReference type="RefSeq" id="WP_278917929.1">
    <property type="nucleotide sequence ID" value="NZ_DYTS01000338.1"/>
</dbReference>